<gene>
    <name evidence="3" type="ORF">SK854_38765</name>
</gene>
<evidence type="ECO:0000256" key="1">
    <source>
        <dbReference type="SAM" id="SignalP"/>
    </source>
</evidence>
<dbReference type="SUPFAM" id="SSF50370">
    <property type="entry name" value="Ricin B-like lectins"/>
    <property type="match status" value="1"/>
</dbReference>
<reference evidence="3 4" key="1">
    <citation type="submission" date="2023-11" db="EMBL/GenBank/DDBJ databases">
        <title>Lentzea sokolovensis, sp. nov., Lentzea kristufkii, sp. nov., and Lentzea miocenensis, sp. nov., rare actinobacteria from Sokolov Coal Basin, Miocene lacustrine sediment, Czech Republic.</title>
        <authorList>
            <person name="Lara A."/>
            <person name="Kotroba L."/>
            <person name="Nouioui I."/>
            <person name="Neumann-Schaal M."/>
            <person name="Mast Y."/>
            <person name="Chronakova A."/>
        </authorList>
    </citation>
    <scope>NUCLEOTIDE SEQUENCE [LARGE SCALE GENOMIC DNA]</scope>
    <source>
        <strain evidence="3 4">BCCO 10_0061</strain>
    </source>
</reference>
<accession>A0ABU4V8I4</accession>
<dbReference type="InterPro" id="IPR035992">
    <property type="entry name" value="Ricin_B-like_lectins"/>
</dbReference>
<evidence type="ECO:0000259" key="2">
    <source>
        <dbReference type="SMART" id="SM00458"/>
    </source>
</evidence>
<feature type="chain" id="PRO_5045214116" evidence="1">
    <location>
        <begin position="21"/>
        <end position="173"/>
    </location>
</feature>
<feature type="domain" description="Ricin B lectin" evidence="2">
    <location>
        <begin position="37"/>
        <end position="173"/>
    </location>
</feature>
<proteinExistence type="predicted"/>
<dbReference type="Gene3D" id="2.80.10.50">
    <property type="match status" value="1"/>
</dbReference>
<protein>
    <submittedName>
        <fullName evidence="3">RICIN domain-containing protein</fullName>
    </submittedName>
</protein>
<dbReference type="PROSITE" id="PS50231">
    <property type="entry name" value="RICIN_B_LECTIN"/>
    <property type="match status" value="1"/>
</dbReference>
<feature type="signal peptide" evidence="1">
    <location>
        <begin position="1"/>
        <end position="20"/>
    </location>
</feature>
<dbReference type="InterPro" id="IPR000772">
    <property type="entry name" value="Ricin_B_lectin"/>
</dbReference>
<dbReference type="RefSeq" id="WP_319980129.1">
    <property type="nucleotide sequence ID" value="NZ_JAXAVU010000015.1"/>
</dbReference>
<name>A0ABU4V8I4_9PSEU</name>
<keyword evidence="4" id="KW-1185">Reference proteome</keyword>
<sequence>MIAFFGVALAILGAVQPASAEPVTSLPEKADPVGALGWVFNVGLKNSNSGKCALVRGVDNQAPAVQYTCLDFADQRWNLIDDNDDRIFHLVNRNSGKCLLVQGSANDAPVVQYQCLNFADQYWTFHWYDDQNGGRYWIQNFNSGKCLLVRGGSDGTQLVQTECGSYADQLWSL</sequence>
<reference evidence="3 4" key="2">
    <citation type="submission" date="2023-11" db="EMBL/GenBank/DDBJ databases">
        <authorList>
            <person name="Lara A.C."/>
            <person name="Chronakova A."/>
        </authorList>
    </citation>
    <scope>NUCLEOTIDE SEQUENCE [LARGE SCALE GENOMIC DNA]</scope>
    <source>
        <strain evidence="3 4">BCCO 10_0061</strain>
    </source>
</reference>
<evidence type="ECO:0000313" key="3">
    <source>
        <dbReference type="EMBL" id="MDX8148108.1"/>
    </source>
</evidence>
<evidence type="ECO:0000313" key="4">
    <source>
        <dbReference type="Proteomes" id="UP001285352"/>
    </source>
</evidence>
<keyword evidence="1" id="KW-0732">Signal</keyword>
<dbReference type="Pfam" id="PF00652">
    <property type="entry name" value="Ricin_B_lectin"/>
    <property type="match status" value="1"/>
</dbReference>
<dbReference type="SMART" id="SM00458">
    <property type="entry name" value="RICIN"/>
    <property type="match status" value="1"/>
</dbReference>
<dbReference type="CDD" id="cd00161">
    <property type="entry name" value="beta-trefoil_Ricin-like"/>
    <property type="match status" value="1"/>
</dbReference>
<comment type="caution">
    <text evidence="3">The sequence shown here is derived from an EMBL/GenBank/DDBJ whole genome shotgun (WGS) entry which is preliminary data.</text>
</comment>
<organism evidence="3 4">
    <name type="scientific">Lentzea sokolovensis</name>
    <dbReference type="NCBI Taxonomy" id="3095429"/>
    <lineage>
        <taxon>Bacteria</taxon>
        <taxon>Bacillati</taxon>
        <taxon>Actinomycetota</taxon>
        <taxon>Actinomycetes</taxon>
        <taxon>Pseudonocardiales</taxon>
        <taxon>Pseudonocardiaceae</taxon>
        <taxon>Lentzea</taxon>
    </lineage>
</organism>
<dbReference type="Proteomes" id="UP001285352">
    <property type="component" value="Unassembled WGS sequence"/>
</dbReference>
<dbReference type="EMBL" id="JAXAVU010000015">
    <property type="protein sequence ID" value="MDX8148108.1"/>
    <property type="molecule type" value="Genomic_DNA"/>
</dbReference>